<comment type="subcellular location">
    <subcellularLocation>
        <location evidence="1">Cell membrane</location>
        <topology evidence="1">Multi-pass membrane protein</topology>
    </subcellularLocation>
</comment>
<dbReference type="AlphaFoldDB" id="A0A2S7T7U0"/>
<dbReference type="EMBL" id="MQVX01000001">
    <property type="protein sequence ID" value="PQJ15990.1"/>
    <property type="molecule type" value="Genomic_DNA"/>
</dbReference>
<name>A0A2S7T7U0_9FLAO</name>
<dbReference type="Proteomes" id="UP000239366">
    <property type="component" value="Unassembled WGS sequence"/>
</dbReference>
<evidence type="ECO:0000256" key="7">
    <source>
        <dbReference type="SAM" id="Phobius"/>
    </source>
</evidence>
<keyword evidence="4 7" id="KW-1133">Transmembrane helix</keyword>
<proteinExistence type="predicted"/>
<dbReference type="RefSeq" id="WP_105001660.1">
    <property type="nucleotide sequence ID" value="NZ_MQVX01000001.1"/>
</dbReference>
<protein>
    <recommendedName>
        <fullName evidence="12">ABC transporter permease</fullName>
    </recommendedName>
</protein>
<evidence type="ECO:0000259" key="8">
    <source>
        <dbReference type="Pfam" id="PF02687"/>
    </source>
</evidence>
<dbReference type="InterPro" id="IPR025857">
    <property type="entry name" value="MacB_PCD"/>
</dbReference>
<keyword evidence="5 7" id="KW-0472">Membrane</keyword>
<evidence type="ECO:0000256" key="1">
    <source>
        <dbReference type="ARBA" id="ARBA00004651"/>
    </source>
</evidence>
<evidence type="ECO:0000313" key="11">
    <source>
        <dbReference type="Proteomes" id="UP000239366"/>
    </source>
</evidence>
<keyword evidence="2" id="KW-1003">Cell membrane</keyword>
<reference evidence="11" key="1">
    <citation type="submission" date="2016-11" db="EMBL/GenBank/DDBJ databases">
        <title>Trade-off between light-utilization and light-protection in marine flavobacteria.</title>
        <authorList>
            <person name="Kumagai Y."/>
            <person name="Yoshizawa S."/>
            <person name="Kogure K."/>
        </authorList>
    </citation>
    <scope>NUCLEOTIDE SEQUENCE [LARGE SCALE GENOMIC DNA]</scope>
    <source>
        <strain evidence="11">SG-18</strain>
    </source>
</reference>
<dbReference type="PANTHER" id="PTHR43738:SF2">
    <property type="entry name" value="ABC TRANSPORTER PERMEASE"/>
    <property type="match status" value="1"/>
</dbReference>
<dbReference type="PANTHER" id="PTHR43738">
    <property type="entry name" value="ABC TRANSPORTER, MEMBRANE PROTEIN"/>
    <property type="match status" value="1"/>
</dbReference>
<keyword evidence="3 7" id="KW-0812">Transmembrane</keyword>
<evidence type="ECO:0000256" key="2">
    <source>
        <dbReference type="ARBA" id="ARBA00022475"/>
    </source>
</evidence>
<feature type="domain" description="ABC3 transporter permease C-terminal" evidence="8">
    <location>
        <begin position="301"/>
        <end position="411"/>
    </location>
</feature>
<evidence type="ECO:0008006" key="12">
    <source>
        <dbReference type="Google" id="ProtNLM"/>
    </source>
</evidence>
<evidence type="ECO:0000256" key="6">
    <source>
        <dbReference type="SAM" id="MobiDB-lite"/>
    </source>
</evidence>
<evidence type="ECO:0000259" key="9">
    <source>
        <dbReference type="Pfam" id="PF12704"/>
    </source>
</evidence>
<evidence type="ECO:0000256" key="5">
    <source>
        <dbReference type="ARBA" id="ARBA00023136"/>
    </source>
</evidence>
<sequence>MRMIYLAFRNMISKPLNLILSMLLLSLSISLVTFVLQLSDQMGGQLEKNITPFDMVVGAKGSPLQLVLASVLHIDNPTGNIKLKEARPLMNHPFVKYAIPVSYGDNYKGFRILGTTSEYISTYGGELAEGKFFNRPFDIVVGAAAAEKLGLQIGSEVVGSHGLIETDFGAHDEHPYIVTGILKRSNTVLDQLLITSLESVWDSHAHEGEAPKSSEEEHKHDEEHEHDDQDHAHDNHDHDYVEEDADREITSLLVRFGSPLGMVQLPRYINEGTNMQSALPSFEVQRLLGLLGSGVKTVNGIALAILLVSALSIFISLLKTIRERKRELALLRVYGFRTGQLLYLALMEGLFLSLLGFALGWALGRLGIALFSSYTESEYGYSLLLRPPSTQEYILLGITLCLSIVAAFLAALPVFNLNVAKTLTDE</sequence>
<dbReference type="Pfam" id="PF02687">
    <property type="entry name" value="FtsX"/>
    <property type="match status" value="1"/>
</dbReference>
<dbReference type="OrthoDB" id="9784014at2"/>
<feature type="transmembrane region" description="Helical" evidence="7">
    <location>
        <begin position="393"/>
        <end position="415"/>
    </location>
</feature>
<feature type="transmembrane region" description="Helical" evidence="7">
    <location>
        <begin position="341"/>
        <end position="363"/>
    </location>
</feature>
<evidence type="ECO:0000313" key="10">
    <source>
        <dbReference type="EMBL" id="PQJ15990.1"/>
    </source>
</evidence>
<organism evidence="10 11">
    <name type="scientific">Aureicoccus marinus</name>
    <dbReference type="NCBI Taxonomy" id="754435"/>
    <lineage>
        <taxon>Bacteria</taxon>
        <taxon>Pseudomonadati</taxon>
        <taxon>Bacteroidota</taxon>
        <taxon>Flavobacteriia</taxon>
        <taxon>Flavobacteriales</taxon>
        <taxon>Flavobacteriaceae</taxon>
        <taxon>Aureicoccus</taxon>
    </lineage>
</organism>
<feature type="domain" description="MacB-like periplasmic core" evidence="9">
    <location>
        <begin position="19"/>
        <end position="199"/>
    </location>
</feature>
<gene>
    <name evidence="10" type="ORF">BST99_09865</name>
</gene>
<accession>A0A2S7T7U0</accession>
<dbReference type="InterPro" id="IPR051125">
    <property type="entry name" value="ABC-4/HrtB_transporter"/>
</dbReference>
<dbReference type="InterPro" id="IPR003838">
    <property type="entry name" value="ABC3_permease_C"/>
</dbReference>
<feature type="transmembrane region" description="Helical" evidence="7">
    <location>
        <begin position="301"/>
        <end position="321"/>
    </location>
</feature>
<feature type="region of interest" description="Disordered" evidence="6">
    <location>
        <begin position="204"/>
        <end position="236"/>
    </location>
</feature>
<dbReference type="Pfam" id="PF12704">
    <property type="entry name" value="MacB_PCD"/>
    <property type="match status" value="1"/>
</dbReference>
<comment type="caution">
    <text evidence="10">The sequence shown here is derived from an EMBL/GenBank/DDBJ whole genome shotgun (WGS) entry which is preliminary data.</text>
</comment>
<evidence type="ECO:0000256" key="3">
    <source>
        <dbReference type="ARBA" id="ARBA00022692"/>
    </source>
</evidence>
<evidence type="ECO:0000256" key="4">
    <source>
        <dbReference type="ARBA" id="ARBA00022989"/>
    </source>
</evidence>
<dbReference type="GO" id="GO:0005886">
    <property type="term" value="C:plasma membrane"/>
    <property type="evidence" value="ECO:0007669"/>
    <property type="project" value="UniProtKB-SubCell"/>
</dbReference>
<keyword evidence="11" id="KW-1185">Reference proteome</keyword>